<accession>A0A498QSE9</accession>
<dbReference type="Pfam" id="PF13701">
    <property type="entry name" value="DDE_Tnp_1_4"/>
    <property type="match status" value="1"/>
</dbReference>
<dbReference type="Proteomes" id="UP000268285">
    <property type="component" value="Unassembled WGS sequence"/>
</dbReference>
<dbReference type="AlphaFoldDB" id="A0A498QSE9"/>
<dbReference type="InterPro" id="IPR047960">
    <property type="entry name" value="Transpos_IS1380"/>
</dbReference>
<evidence type="ECO:0000313" key="6">
    <source>
        <dbReference type="Proteomes" id="UP000268285"/>
    </source>
</evidence>
<keyword evidence="6" id="KW-1185">Reference proteome</keyword>
<dbReference type="EMBL" id="UPHU01000001">
    <property type="protein sequence ID" value="VBA52176.1"/>
    <property type="molecule type" value="Genomic_DNA"/>
</dbReference>
<evidence type="ECO:0000313" key="5">
    <source>
        <dbReference type="EMBL" id="VBA54424.1"/>
    </source>
</evidence>
<evidence type="ECO:0000259" key="1">
    <source>
        <dbReference type="Pfam" id="PF13701"/>
    </source>
</evidence>
<dbReference type="InterPro" id="IPR025668">
    <property type="entry name" value="Tnp_DDE_dom"/>
</dbReference>
<evidence type="ECO:0000313" key="2">
    <source>
        <dbReference type="EMBL" id="VBA50669.1"/>
    </source>
</evidence>
<evidence type="ECO:0000313" key="3">
    <source>
        <dbReference type="EMBL" id="VBA52176.1"/>
    </source>
</evidence>
<protein>
    <recommendedName>
        <fullName evidence="1">Transposase DDE domain-containing protein</fullName>
    </recommendedName>
</protein>
<dbReference type="RefSeq" id="WP_036402124.1">
    <property type="nucleotide sequence ID" value="NZ_UPHN01000209.1"/>
</dbReference>
<dbReference type="NCBIfam" id="NF033539">
    <property type="entry name" value="transpos_IS1380"/>
    <property type="match status" value="1"/>
</dbReference>
<name>A0A498QSE9_9MYCO</name>
<sequence length="469" mass="49577">MQLLHAAAKTHASFDDPNLVSHAGLVPVMRLAQLVGLEELVAQHVRLNAEVGANAGVKVGSLIAGMIAGADDIDGMDLLRHGALPDTFGGIRAPSTLGSFLRAFTHGHVRQLGAAHRMVLAELAARTPLLPGADQLAFIDVDSTQKRVFGPDKQGAAFGHAKIASKSLTVRGLNALIATVSTPIAAPVITTTRLRGGNAASARGAASLVAEAISTARAAGITGLIVVRVDSAFYNGAFVAACRRNGAHFSVTVRMDPKIRRAIAAIDEDAWTAIAYPNAVFDEQAGQWISDAEIAEVPYTAFTSTPAHATEGRLIVRRVRDLAKSPAGHGQGELFAAHRYHAVFTNSPFQLVQAESQHRAHAIIEQVFADLFAGPLAHLPSGKFNANAAWLALAATAHALTRALGVLASPEHALARGATIRTQLINVAARPARAGRDTITWHLPRDWPWEQHWLNAFHATHRGPPALAA</sequence>
<reference evidence="2 6" key="1">
    <citation type="submission" date="2018-09" db="EMBL/GenBank/DDBJ databases">
        <authorList>
            <person name="Tagini F."/>
        </authorList>
    </citation>
    <scope>NUCLEOTIDE SEQUENCE [LARGE SCALE GENOMIC DNA]</scope>
    <source>
        <strain evidence="2 6">MK142</strain>
    </source>
</reference>
<dbReference type="EMBL" id="UPHU01000001">
    <property type="protein sequence ID" value="VBA50669.1"/>
    <property type="molecule type" value="Genomic_DNA"/>
</dbReference>
<evidence type="ECO:0000313" key="4">
    <source>
        <dbReference type="EMBL" id="VBA52686.1"/>
    </source>
</evidence>
<feature type="domain" description="Transposase DDE" evidence="1">
    <location>
        <begin position="9"/>
        <end position="457"/>
    </location>
</feature>
<dbReference type="EMBL" id="UPHU01000001">
    <property type="protein sequence ID" value="VBA54424.1"/>
    <property type="molecule type" value="Genomic_DNA"/>
</dbReference>
<dbReference type="EMBL" id="UPHU01000001">
    <property type="protein sequence ID" value="VBA52686.1"/>
    <property type="molecule type" value="Genomic_DNA"/>
</dbReference>
<gene>
    <name evidence="2" type="ORF">LAUMK142_02741</name>
    <name evidence="3" type="ORF">LAUMK142_03432</name>
    <name evidence="4" type="ORF">LAUMK142_03674</name>
    <name evidence="5" type="ORF">LAUMK142_04648</name>
</gene>
<organism evidence="2 6">
    <name type="scientific">Mycobacterium pseudokansasii</name>
    <dbReference type="NCBI Taxonomy" id="2341080"/>
    <lineage>
        <taxon>Bacteria</taxon>
        <taxon>Bacillati</taxon>
        <taxon>Actinomycetota</taxon>
        <taxon>Actinomycetes</taxon>
        <taxon>Mycobacteriales</taxon>
        <taxon>Mycobacteriaceae</taxon>
        <taxon>Mycobacterium</taxon>
    </lineage>
</organism>
<dbReference type="OrthoDB" id="3718343at2"/>
<proteinExistence type="predicted"/>